<gene>
    <name evidence="4" type="primary">RRP15</name>
</gene>
<dbReference type="PANTHER" id="PTHR13245">
    <property type="entry name" value="RRP15-LIKE PROTEIN"/>
    <property type="match status" value="1"/>
</dbReference>
<evidence type="ECO:0000313" key="4">
    <source>
        <dbReference type="Ensembl" id="ENSLACP00000009644.1"/>
    </source>
</evidence>
<dbReference type="STRING" id="7897.ENSLACP00000009644"/>
<dbReference type="Proteomes" id="UP000008672">
    <property type="component" value="Unassembled WGS sequence"/>
</dbReference>
<feature type="region of interest" description="Disordered" evidence="3">
    <location>
        <begin position="1"/>
        <end position="29"/>
    </location>
</feature>
<evidence type="ECO:0000256" key="2">
    <source>
        <dbReference type="ARBA" id="ARBA00017475"/>
    </source>
</evidence>
<feature type="region of interest" description="Disordered" evidence="3">
    <location>
        <begin position="113"/>
        <end position="135"/>
    </location>
</feature>
<keyword evidence="5" id="KW-1185">Reference proteome</keyword>
<name>H3AJ23_LATCH</name>
<dbReference type="Ensembl" id="ENSLACT00000009718.1">
    <property type="protein sequence ID" value="ENSLACP00000009644.1"/>
    <property type="gene ID" value="ENSLACG00000008503.1"/>
</dbReference>
<dbReference type="Pfam" id="PF07890">
    <property type="entry name" value="Rrp15p"/>
    <property type="match status" value="1"/>
</dbReference>
<dbReference type="FunCoup" id="H3AJ23">
    <property type="interactions" value="666"/>
</dbReference>
<dbReference type="EMBL" id="AFYH01097446">
    <property type="status" value="NOT_ANNOTATED_CDS"/>
    <property type="molecule type" value="Genomic_DNA"/>
</dbReference>
<protein>
    <recommendedName>
        <fullName evidence="2">RRP15-like protein</fullName>
    </recommendedName>
</protein>
<dbReference type="OMA" id="NAGWADC"/>
<accession>H3AJ23</accession>
<reference evidence="4" key="3">
    <citation type="submission" date="2025-09" db="UniProtKB">
        <authorList>
            <consortium name="Ensembl"/>
        </authorList>
    </citation>
    <scope>IDENTIFICATION</scope>
</reference>
<reference evidence="4" key="2">
    <citation type="submission" date="2025-08" db="UniProtKB">
        <authorList>
            <consortium name="Ensembl"/>
        </authorList>
    </citation>
    <scope>IDENTIFICATION</scope>
</reference>
<dbReference type="GO" id="GO:0000460">
    <property type="term" value="P:maturation of 5.8S rRNA"/>
    <property type="evidence" value="ECO:0007669"/>
    <property type="project" value="TreeGrafter"/>
</dbReference>
<dbReference type="GO" id="GO:0000470">
    <property type="term" value="P:maturation of LSU-rRNA"/>
    <property type="evidence" value="ECO:0007669"/>
    <property type="project" value="TreeGrafter"/>
</dbReference>
<sequence length="291" mass="32648">MAAAVEGSRVEEGKKLRGQQKRKKKKKKKITFSNVSYLNLSLSLSLYSEGDADLGDDSCSSGDASKDDLENRLESGDEGAENAEKESANSGWADAMARILGKKALEKKPVILAKNREREKQKAKEKQERLERKKQIDRKREWEMMCRVKPDIVSDREVERSLQKLATSLMNRGVVQLFNAVRKHQKNVGDKIREAGGSERKKNKLMTSVSKRDFISVLRGKEGRAPEQSMPGKTAKGKQATVKSEDGPAWNILRDDFMMGATMKDWDRESDEGEGNAEREHKAAEDDSGSD</sequence>
<feature type="compositionally biased region" description="Basic residues" evidence="3">
    <location>
        <begin position="16"/>
        <end position="29"/>
    </location>
</feature>
<dbReference type="InterPro" id="IPR012459">
    <property type="entry name" value="Rrp15"/>
</dbReference>
<feature type="compositionally biased region" description="Basic and acidic residues" evidence="3">
    <location>
        <begin position="276"/>
        <end position="285"/>
    </location>
</feature>
<comment type="similarity">
    <text evidence="1">Belongs to the RRP15 family.</text>
</comment>
<proteinExistence type="inferred from homology"/>
<feature type="compositionally biased region" description="Basic and acidic residues" evidence="3">
    <location>
        <begin position="210"/>
        <end position="225"/>
    </location>
</feature>
<organism evidence="4 5">
    <name type="scientific">Latimeria chalumnae</name>
    <name type="common">Coelacanth</name>
    <dbReference type="NCBI Taxonomy" id="7897"/>
    <lineage>
        <taxon>Eukaryota</taxon>
        <taxon>Metazoa</taxon>
        <taxon>Chordata</taxon>
        <taxon>Craniata</taxon>
        <taxon>Vertebrata</taxon>
        <taxon>Euteleostomi</taxon>
        <taxon>Coelacanthiformes</taxon>
        <taxon>Coelacanthidae</taxon>
        <taxon>Latimeria</taxon>
    </lineage>
</organism>
<evidence type="ECO:0000256" key="3">
    <source>
        <dbReference type="SAM" id="MobiDB-lite"/>
    </source>
</evidence>
<reference evidence="5" key="1">
    <citation type="submission" date="2011-08" db="EMBL/GenBank/DDBJ databases">
        <title>The draft genome of Latimeria chalumnae.</title>
        <authorList>
            <person name="Di Palma F."/>
            <person name="Alfoldi J."/>
            <person name="Johnson J."/>
            <person name="Berlin A."/>
            <person name="Gnerre S."/>
            <person name="Jaffe D."/>
            <person name="MacCallum I."/>
            <person name="Young S."/>
            <person name="Walker B.J."/>
            <person name="Lander E."/>
            <person name="Lindblad-Toh K."/>
        </authorList>
    </citation>
    <scope>NUCLEOTIDE SEQUENCE [LARGE SCALE GENOMIC DNA]</scope>
    <source>
        <strain evidence="5">Wild caught</strain>
    </source>
</reference>
<dbReference type="eggNOG" id="KOG2974">
    <property type="taxonomic scope" value="Eukaryota"/>
</dbReference>
<dbReference type="GO" id="GO:0030687">
    <property type="term" value="C:preribosome, large subunit precursor"/>
    <property type="evidence" value="ECO:0007669"/>
    <property type="project" value="TreeGrafter"/>
</dbReference>
<dbReference type="EMBL" id="AFYH01097445">
    <property type="status" value="NOT_ANNOTATED_CDS"/>
    <property type="molecule type" value="Genomic_DNA"/>
</dbReference>
<evidence type="ECO:0000313" key="5">
    <source>
        <dbReference type="Proteomes" id="UP000008672"/>
    </source>
</evidence>
<dbReference type="GeneTree" id="ENSGT00390000001960"/>
<dbReference type="Bgee" id="ENSLACG00000008503">
    <property type="expression patterns" value="Expressed in mesonephros and 6 other cell types or tissues"/>
</dbReference>
<feature type="region of interest" description="Disordered" evidence="3">
    <location>
        <begin position="194"/>
        <end position="291"/>
    </location>
</feature>
<dbReference type="PANTHER" id="PTHR13245:SF14">
    <property type="entry name" value="RRP15-LIKE PROTEIN"/>
    <property type="match status" value="1"/>
</dbReference>
<evidence type="ECO:0000256" key="1">
    <source>
        <dbReference type="ARBA" id="ARBA00007462"/>
    </source>
</evidence>
<dbReference type="InParanoid" id="H3AJ23"/>
<feature type="region of interest" description="Disordered" evidence="3">
    <location>
        <begin position="55"/>
        <end position="91"/>
    </location>
</feature>
<dbReference type="HOGENOM" id="CLU_079732_0_0_1"/>
<dbReference type="AlphaFoldDB" id="H3AJ23"/>
<dbReference type="EMBL" id="AFYH01097444">
    <property type="status" value="NOT_ANNOTATED_CDS"/>
    <property type="molecule type" value="Genomic_DNA"/>
</dbReference>
<feature type="compositionally biased region" description="Basic and acidic residues" evidence="3">
    <location>
        <begin position="64"/>
        <end position="75"/>
    </location>
</feature>